<evidence type="ECO:0000256" key="7">
    <source>
        <dbReference type="ARBA" id="ARBA00023180"/>
    </source>
</evidence>
<dbReference type="Proteomes" id="UP000694621">
    <property type="component" value="Unplaced"/>
</dbReference>
<evidence type="ECO:0000256" key="1">
    <source>
        <dbReference type="ARBA" id="ARBA00004479"/>
    </source>
</evidence>
<dbReference type="GeneID" id="103043041"/>
<evidence type="ECO:0000256" key="4">
    <source>
        <dbReference type="ARBA" id="ARBA00022989"/>
    </source>
</evidence>
<dbReference type="KEGG" id="amex:103043041"/>
<reference evidence="12" key="1">
    <citation type="submission" date="2025-08" db="UniProtKB">
        <authorList>
            <consortium name="Ensembl"/>
        </authorList>
    </citation>
    <scope>IDENTIFICATION</scope>
</reference>
<proteinExistence type="predicted"/>
<evidence type="ECO:0000259" key="11">
    <source>
        <dbReference type="PROSITE" id="PS50853"/>
    </source>
</evidence>
<evidence type="ECO:0000313" key="13">
    <source>
        <dbReference type="Proteomes" id="UP000694621"/>
    </source>
</evidence>
<evidence type="ECO:0000256" key="3">
    <source>
        <dbReference type="ARBA" id="ARBA00022729"/>
    </source>
</evidence>
<dbReference type="InterPro" id="IPR015152">
    <property type="entry name" value="Growth/epo_recpt_lig-bind"/>
</dbReference>
<evidence type="ECO:0000256" key="8">
    <source>
        <dbReference type="SAM" id="MobiDB-lite"/>
    </source>
</evidence>
<evidence type="ECO:0000256" key="5">
    <source>
        <dbReference type="ARBA" id="ARBA00023136"/>
    </source>
</evidence>
<keyword evidence="5 9" id="KW-0472">Membrane</keyword>
<comment type="subcellular location">
    <subcellularLocation>
        <location evidence="1">Membrane</location>
        <topology evidence="1">Single-pass type I membrane protein</topology>
    </subcellularLocation>
</comment>
<dbReference type="PANTHER" id="PTHR23037">
    <property type="entry name" value="CYTOKINE RECEPTOR"/>
    <property type="match status" value="1"/>
</dbReference>
<dbReference type="SUPFAM" id="SSF49265">
    <property type="entry name" value="Fibronectin type III"/>
    <property type="match status" value="2"/>
</dbReference>
<organism evidence="12 13">
    <name type="scientific">Astyanax mexicanus</name>
    <name type="common">Blind cave fish</name>
    <name type="synonym">Astyanax fasciatus mexicanus</name>
    <dbReference type="NCBI Taxonomy" id="7994"/>
    <lineage>
        <taxon>Eukaryota</taxon>
        <taxon>Metazoa</taxon>
        <taxon>Chordata</taxon>
        <taxon>Craniata</taxon>
        <taxon>Vertebrata</taxon>
        <taxon>Euteleostomi</taxon>
        <taxon>Actinopterygii</taxon>
        <taxon>Neopterygii</taxon>
        <taxon>Teleostei</taxon>
        <taxon>Ostariophysi</taxon>
        <taxon>Characiformes</taxon>
        <taxon>Characoidei</taxon>
        <taxon>Acestrorhamphidae</taxon>
        <taxon>Acestrorhamphinae</taxon>
        <taxon>Astyanax</taxon>
    </lineage>
</organism>
<dbReference type="OrthoDB" id="8545036at2759"/>
<name>A0A8B9JZN5_ASTMX</name>
<dbReference type="AlphaFoldDB" id="A0A8B9JZN5"/>
<feature type="transmembrane region" description="Helical" evidence="9">
    <location>
        <begin position="243"/>
        <end position="266"/>
    </location>
</feature>
<keyword evidence="6" id="KW-0675">Receptor</keyword>
<dbReference type="Ensembl" id="ENSAMXT00005031997.1">
    <property type="protein sequence ID" value="ENSAMXP00005029172.1"/>
    <property type="gene ID" value="ENSAMXG00005014459.1"/>
</dbReference>
<sequence>MLQLLLVSLCWSTIAGVPQETSHSAPPQGDATRPYIHYCRSPSMETFTCWWHPLDNGSQGDDNVTYSLMYTIGKEPPKECPDYVSGGPNSCYFDTAHTLVWQVYCMKVTAHSLSGVFSSEEHCLDVADIVEIDPPFNLTYTLMNISEDESGRTAVVSWQYPIAQHVHIGWITLIYELRFRPLSKPNKWTVKERLREPHLELLDLPVGSYEVQVRCRSNNNHLWSKWSSPLTINIPARHLPDRMLYALVLVSGIGITTLLIIGFGVIPRGKRIKAFLLPPIPKPRIRGIDPMLLKKGKMEEINRHFSLHGYKPPQYCEETWYQVSMDDGLSPSQPSPPSNLNKEQHYKNTSCIQSPAYPYPTELTQQLLHTTDSPNAYCQGPAYFSEEALEVALPPESQPWAWPASGNTQPELMSFPGMDYSMILNPTPITAGTPPTPHDFYTCVNGVTPSGAVQLVPCVSNPIKGSPYFQLREDMEEDAEKSSQLVVYLEKQSEALAGGNGVTKERRSRMNSLCLYYPT</sequence>
<dbReference type="InterPro" id="IPR013783">
    <property type="entry name" value="Ig-like_fold"/>
</dbReference>
<dbReference type="FunFam" id="2.60.40.10:FF:000287">
    <property type="entry name" value="Prolactin receptor"/>
    <property type="match status" value="1"/>
</dbReference>
<evidence type="ECO:0000256" key="6">
    <source>
        <dbReference type="ARBA" id="ARBA00023170"/>
    </source>
</evidence>
<keyword evidence="4 9" id="KW-1133">Transmembrane helix</keyword>
<dbReference type="PROSITE" id="PS50853">
    <property type="entry name" value="FN3"/>
    <property type="match status" value="1"/>
</dbReference>
<evidence type="ECO:0000256" key="10">
    <source>
        <dbReference type="SAM" id="SignalP"/>
    </source>
</evidence>
<keyword evidence="3 10" id="KW-0732">Signal</keyword>
<dbReference type="InterPro" id="IPR036116">
    <property type="entry name" value="FN3_sf"/>
</dbReference>
<feature type="domain" description="Fibronectin type-III" evidence="11">
    <location>
        <begin position="134"/>
        <end position="237"/>
    </location>
</feature>
<evidence type="ECO:0000313" key="12">
    <source>
        <dbReference type="Ensembl" id="ENSAMXP00005029172.1"/>
    </source>
</evidence>
<dbReference type="PANTHER" id="PTHR23037:SF46">
    <property type="entry name" value="INTERLEUKIN 5 RECEPTOR SUBUNIT ALPHA"/>
    <property type="match status" value="1"/>
</dbReference>
<dbReference type="Pfam" id="PF09067">
    <property type="entry name" value="EpoR_lig-bind"/>
    <property type="match status" value="1"/>
</dbReference>
<feature type="signal peptide" evidence="10">
    <location>
        <begin position="1"/>
        <end position="16"/>
    </location>
</feature>
<dbReference type="GO" id="GO:0009897">
    <property type="term" value="C:external side of plasma membrane"/>
    <property type="evidence" value="ECO:0007669"/>
    <property type="project" value="TreeGrafter"/>
</dbReference>
<dbReference type="Gene3D" id="2.60.40.10">
    <property type="entry name" value="Immunoglobulins"/>
    <property type="match status" value="2"/>
</dbReference>
<evidence type="ECO:0000256" key="2">
    <source>
        <dbReference type="ARBA" id="ARBA00022692"/>
    </source>
</evidence>
<dbReference type="InterPro" id="IPR003961">
    <property type="entry name" value="FN3_dom"/>
</dbReference>
<keyword evidence="2 9" id="KW-0812">Transmembrane</keyword>
<protein>
    <recommendedName>
        <fullName evidence="11">Fibronectin type-III domain-containing protein</fullName>
    </recommendedName>
</protein>
<accession>A0A8B9JZN5</accession>
<keyword evidence="7" id="KW-0325">Glycoprotein</keyword>
<evidence type="ECO:0000256" key="9">
    <source>
        <dbReference type="SAM" id="Phobius"/>
    </source>
</evidence>
<feature type="chain" id="PRO_5036448841" description="Fibronectin type-III domain-containing protein" evidence="10">
    <location>
        <begin position="17"/>
        <end position="519"/>
    </location>
</feature>
<feature type="region of interest" description="Disordered" evidence="8">
    <location>
        <begin position="327"/>
        <end position="346"/>
    </location>
</feature>
<dbReference type="GO" id="GO:0004896">
    <property type="term" value="F:cytokine receptor activity"/>
    <property type="evidence" value="ECO:0007669"/>
    <property type="project" value="TreeGrafter"/>
</dbReference>